<dbReference type="Proteomes" id="UP001196509">
    <property type="component" value="Unassembled WGS sequence"/>
</dbReference>
<sequence>MSYETGVTAQSLPVELADGVGAVAISNAAGLSCEIKLSIGEDIYVKSGDGATITDERLVPIDVGAPCWVRVDVASGSCDVQVLEKRRR</sequence>
<name>A0AAE2ZP88_9HYPH</name>
<dbReference type="AlphaFoldDB" id="A0AAE2ZP88"/>
<organism evidence="1 2">
    <name type="scientific">Flavimaribacter sediminis</name>
    <dbReference type="NCBI Taxonomy" id="2865987"/>
    <lineage>
        <taxon>Bacteria</taxon>
        <taxon>Pseudomonadati</taxon>
        <taxon>Pseudomonadota</taxon>
        <taxon>Alphaproteobacteria</taxon>
        <taxon>Hyphomicrobiales</taxon>
        <taxon>Rhizobiaceae</taxon>
        <taxon>Flavimaribacter</taxon>
    </lineage>
</organism>
<gene>
    <name evidence="1" type="ORF">K1W69_25075</name>
</gene>
<proteinExistence type="predicted"/>
<evidence type="ECO:0000313" key="1">
    <source>
        <dbReference type="EMBL" id="MBW8640489.1"/>
    </source>
</evidence>
<reference evidence="1" key="1">
    <citation type="submission" date="2021-08" db="EMBL/GenBank/DDBJ databases">
        <title>Hoeflea bacterium WL0058 sp. nov., isolated from the sediment.</title>
        <authorList>
            <person name="Wang L."/>
            <person name="Zhang D."/>
        </authorList>
    </citation>
    <scope>NUCLEOTIDE SEQUENCE</scope>
    <source>
        <strain evidence="1">WL0058</strain>
    </source>
</reference>
<protein>
    <submittedName>
        <fullName evidence="1">Uncharacterized protein</fullName>
    </submittedName>
</protein>
<comment type="caution">
    <text evidence="1">The sequence shown here is derived from an EMBL/GenBank/DDBJ whole genome shotgun (WGS) entry which is preliminary data.</text>
</comment>
<dbReference type="EMBL" id="JAICBX010000006">
    <property type="protein sequence ID" value="MBW8640489.1"/>
    <property type="molecule type" value="Genomic_DNA"/>
</dbReference>
<dbReference type="RefSeq" id="WP_220231207.1">
    <property type="nucleotide sequence ID" value="NZ_JAICBX010000006.1"/>
</dbReference>
<accession>A0AAE2ZP88</accession>
<evidence type="ECO:0000313" key="2">
    <source>
        <dbReference type="Proteomes" id="UP001196509"/>
    </source>
</evidence>
<keyword evidence="2" id="KW-1185">Reference proteome</keyword>